<gene>
    <name evidence="1" type="ORF">EcWSU1_03581</name>
</gene>
<protein>
    <submittedName>
        <fullName evidence="1">Uncharacterized protein</fullName>
    </submittedName>
</protein>
<accession>G8LCJ2</accession>
<dbReference type="EMBL" id="CP002886">
    <property type="protein sequence ID" value="AEW75009.1"/>
    <property type="molecule type" value="Genomic_DNA"/>
</dbReference>
<evidence type="ECO:0000313" key="1">
    <source>
        <dbReference type="EMBL" id="AEW75009.1"/>
    </source>
</evidence>
<dbReference type="AlphaFoldDB" id="G8LCJ2"/>
<dbReference type="KEGG" id="eec:EcWSU1_03581"/>
<organism evidence="1 2">
    <name type="scientific">Enterobacter ludwigii</name>
    <dbReference type="NCBI Taxonomy" id="299767"/>
    <lineage>
        <taxon>Bacteria</taxon>
        <taxon>Pseudomonadati</taxon>
        <taxon>Pseudomonadota</taxon>
        <taxon>Gammaproteobacteria</taxon>
        <taxon>Enterobacterales</taxon>
        <taxon>Enterobacteriaceae</taxon>
        <taxon>Enterobacter</taxon>
        <taxon>Enterobacter cloacae complex</taxon>
    </lineage>
</organism>
<sequence>MSKKSPEYPGFFLGDVQVLVRLHRQPPVAGNTGFNTQARGILFLADRLQRDDPLLFIRQRGEQFIQRFDITHAANRVFDLISTLQRLRENIVAAAHVNFRRNRHPGGVRTAHFMRAAGFNLTAVAVLFEQLGQRRQVVDAGFTPGNHHVARRPALTANDRQQIFCTSRAPLIALFGFSQNAKQRHFPICEFIPRMFGITPGTANRASL</sequence>
<proteinExistence type="predicted"/>
<evidence type="ECO:0000313" key="2">
    <source>
        <dbReference type="Proteomes" id="UP000007838"/>
    </source>
</evidence>
<reference evidence="1 2" key="1">
    <citation type="journal article" date="2011" name="Stand. Genomic Sci.">
        <title>Complete genome of the onion pathogen Enterobacter cloacae EcWSU1.</title>
        <authorList>
            <person name="Humann J.L."/>
            <person name="Wildung M."/>
            <person name="Cheng C.H."/>
            <person name="Lee T."/>
            <person name="Stewart J.E."/>
            <person name="Drew J.C."/>
            <person name="Triplett E.W."/>
            <person name="Main D."/>
            <person name="Schroeder B.K."/>
        </authorList>
    </citation>
    <scope>NUCLEOTIDE SEQUENCE [LARGE SCALE GENOMIC DNA]</scope>
    <source>
        <strain evidence="1 2">EcWSU1</strain>
    </source>
</reference>
<dbReference type="Proteomes" id="UP000007838">
    <property type="component" value="Chromosome"/>
</dbReference>
<dbReference type="HOGENOM" id="CLU_1319273_0_0_6"/>
<name>G8LCJ2_9ENTR</name>